<dbReference type="SUPFAM" id="SSF55469">
    <property type="entry name" value="FMN-dependent nitroreductase-like"/>
    <property type="match status" value="2"/>
</dbReference>
<keyword evidence="2" id="KW-1185">Reference proteome</keyword>
<name>A0ABV2WDF3_9ACTN</name>
<sequence>MSAPAPAPVPVPDVESLTSWVADAVAAPSMHNAQPWLFRHRRSAGELVLRMDPGRTMPETDPDSRGLHLGCGAALFNLRVAAAHAGWHARIRLVPDAAEPETLAVVTFVRPDGEEAEDTGVAELRPAIGRRHTSREPFRDEAVAQPLLDGLRGAARAEGARLDFAGDWQALDLLDLVWEAEHMEEHSPAARAEIARWASEGIPPDALGPRRYDGRAPVRDLAGGRPVEGRGTAVFERAPCLAVLGTREDSREDWLRAGQAMERVLLRATLDGLSTSLNSQAVEWPELRRLLRDPLSGMGHPQMLLRFGYGPEAPATPRRPVSEVLVVE</sequence>
<accession>A0ABV2WDF3</accession>
<dbReference type="Proteomes" id="UP001550378">
    <property type="component" value="Unassembled WGS sequence"/>
</dbReference>
<dbReference type="PANTHER" id="PTHR23026:SF123">
    <property type="entry name" value="NAD(P)H NITROREDUCTASE RV3131-RELATED"/>
    <property type="match status" value="1"/>
</dbReference>
<dbReference type="Gene3D" id="3.40.109.10">
    <property type="entry name" value="NADH Oxidase"/>
    <property type="match status" value="1"/>
</dbReference>
<evidence type="ECO:0000313" key="2">
    <source>
        <dbReference type="Proteomes" id="UP001550378"/>
    </source>
</evidence>
<comment type="caution">
    <text evidence="1">The sequence shown here is derived from an EMBL/GenBank/DDBJ whole genome shotgun (WGS) entry which is preliminary data.</text>
</comment>
<dbReference type="NCBIfam" id="NF047509">
    <property type="entry name" value="Rv3131_FMN_oxido"/>
    <property type="match status" value="1"/>
</dbReference>
<dbReference type="EMBL" id="JBEXZR010000034">
    <property type="protein sequence ID" value="MEU0711362.1"/>
    <property type="molecule type" value="Genomic_DNA"/>
</dbReference>
<proteinExistence type="predicted"/>
<reference evidence="1 2" key="1">
    <citation type="submission" date="2024-06" db="EMBL/GenBank/DDBJ databases">
        <title>The Natural Products Discovery Center: Release of the First 8490 Sequenced Strains for Exploring Actinobacteria Biosynthetic Diversity.</title>
        <authorList>
            <person name="Kalkreuter E."/>
            <person name="Kautsar S.A."/>
            <person name="Yang D."/>
            <person name="Bader C.D."/>
            <person name="Teijaro C.N."/>
            <person name="Fluegel L."/>
            <person name="Davis C.M."/>
            <person name="Simpson J.R."/>
            <person name="Lauterbach L."/>
            <person name="Steele A.D."/>
            <person name="Gui C."/>
            <person name="Meng S."/>
            <person name="Li G."/>
            <person name="Viehrig K."/>
            <person name="Ye F."/>
            <person name="Su P."/>
            <person name="Kiefer A.F."/>
            <person name="Nichols A."/>
            <person name="Cepeda A.J."/>
            <person name="Yan W."/>
            <person name="Fan B."/>
            <person name="Jiang Y."/>
            <person name="Adhikari A."/>
            <person name="Zheng C.-J."/>
            <person name="Schuster L."/>
            <person name="Cowan T.M."/>
            <person name="Smanski M.J."/>
            <person name="Chevrette M.G."/>
            <person name="De Carvalho L.P.S."/>
            <person name="Shen B."/>
        </authorList>
    </citation>
    <scope>NUCLEOTIDE SEQUENCE [LARGE SCALE GENOMIC DNA]</scope>
    <source>
        <strain evidence="1 2">NPDC006337</strain>
    </source>
</reference>
<dbReference type="InterPro" id="IPR050627">
    <property type="entry name" value="Nitroreductase/BluB"/>
</dbReference>
<gene>
    <name evidence="1" type="ORF">ABZ508_28785</name>
</gene>
<dbReference type="InterPro" id="IPR000415">
    <property type="entry name" value="Nitroreductase-like"/>
</dbReference>
<protein>
    <submittedName>
        <fullName evidence="1">Nitroreductase</fullName>
    </submittedName>
</protein>
<dbReference type="PANTHER" id="PTHR23026">
    <property type="entry name" value="NADPH NITROREDUCTASE"/>
    <property type="match status" value="1"/>
</dbReference>
<dbReference type="RefSeq" id="WP_359806939.1">
    <property type="nucleotide sequence ID" value="NZ_JBEXZQ010000047.1"/>
</dbReference>
<evidence type="ECO:0000313" key="1">
    <source>
        <dbReference type="EMBL" id="MEU0711362.1"/>
    </source>
</evidence>
<organism evidence="1 2">
    <name type="scientific">Streptomyces lavendulocolor</name>
    <dbReference type="NCBI Taxonomy" id="67316"/>
    <lineage>
        <taxon>Bacteria</taxon>
        <taxon>Bacillati</taxon>
        <taxon>Actinomycetota</taxon>
        <taxon>Actinomycetes</taxon>
        <taxon>Kitasatosporales</taxon>
        <taxon>Streptomycetaceae</taxon>
        <taxon>Streptomyces</taxon>
    </lineage>
</organism>